<gene>
    <name evidence="1" type="ORF">SAMN05444370_11470</name>
</gene>
<protein>
    <recommendedName>
        <fullName evidence="3">Antitoxin ParD1/3/4</fullName>
    </recommendedName>
</protein>
<sequence length="81" mass="8785">MTVKQTTSYTDEAYSYAQALVEAGEFSSVSAAASAALIALKRARDAEQRLLESEVLRRAKLPPDQWVEWSPGALAASINAR</sequence>
<accession>A0A1H4EK37</accession>
<proteinExistence type="predicted"/>
<evidence type="ECO:0008006" key="3">
    <source>
        <dbReference type="Google" id="ProtNLM"/>
    </source>
</evidence>
<reference evidence="1 2" key="1">
    <citation type="submission" date="2016-10" db="EMBL/GenBank/DDBJ databases">
        <authorList>
            <person name="de Groot N.N."/>
        </authorList>
    </citation>
    <scope>NUCLEOTIDE SEQUENCE [LARGE SCALE GENOMIC DNA]</scope>
    <source>
        <strain evidence="1 2">DSM 15345</strain>
    </source>
</reference>
<organism evidence="1 2">
    <name type="scientific">Rubrimonas cliftonensis</name>
    <dbReference type="NCBI Taxonomy" id="89524"/>
    <lineage>
        <taxon>Bacteria</taxon>
        <taxon>Pseudomonadati</taxon>
        <taxon>Pseudomonadota</taxon>
        <taxon>Alphaproteobacteria</taxon>
        <taxon>Rhodobacterales</taxon>
        <taxon>Paracoccaceae</taxon>
        <taxon>Rubrimonas</taxon>
    </lineage>
</organism>
<dbReference type="Proteomes" id="UP000198703">
    <property type="component" value="Unassembled WGS sequence"/>
</dbReference>
<dbReference type="RefSeq" id="WP_093255350.1">
    <property type="nucleotide sequence ID" value="NZ_FNQM01000014.1"/>
</dbReference>
<dbReference type="AlphaFoldDB" id="A0A1H4EK37"/>
<name>A0A1H4EK37_9RHOB</name>
<dbReference type="EMBL" id="FNQM01000014">
    <property type="protein sequence ID" value="SEA85434.1"/>
    <property type="molecule type" value="Genomic_DNA"/>
</dbReference>
<evidence type="ECO:0000313" key="1">
    <source>
        <dbReference type="EMBL" id="SEA85434.1"/>
    </source>
</evidence>
<dbReference type="OrthoDB" id="8392969at2"/>
<evidence type="ECO:0000313" key="2">
    <source>
        <dbReference type="Proteomes" id="UP000198703"/>
    </source>
</evidence>
<keyword evidence="2" id="KW-1185">Reference proteome</keyword>